<dbReference type="Pfam" id="PF02652">
    <property type="entry name" value="Lactate_perm"/>
    <property type="match status" value="1"/>
</dbReference>
<evidence type="ECO:0000256" key="5">
    <source>
        <dbReference type="ARBA" id="ARBA00022692"/>
    </source>
</evidence>
<dbReference type="NCBIfam" id="TIGR00795">
    <property type="entry name" value="lctP"/>
    <property type="match status" value="1"/>
</dbReference>
<evidence type="ECO:0000256" key="7">
    <source>
        <dbReference type="ARBA" id="ARBA00023136"/>
    </source>
</evidence>
<evidence type="ECO:0000256" key="6">
    <source>
        <dbReference type="ARBA" id="ARBA00022989"/>
    </source>
</evidence>
<feature type="transmembrane region" description="Helical" evidence="8">
    <location>
        <begin position="484"/>
        <end position="503"/>
    </location>
</feature>
<feature type="transmembrane region" description="Helical" evidence="8">
    <location>
        <begin position="6"/>
        <end position="25"/>
    </location>
</feature>
<feature type="transmembrane region" description="Helical" evidence="8">
    <location>
        <begin position="368"/>
        <end position="395"/>
    </location>
</feature>
<organism evidence="9 10">
    <name type="scientific">Solitalea longa</name>
    <dbReference type="NCBI Taxonomy" id="2079460"/>
    <lineage>
        <taxon>Bacteria</taxon>
        <taxon>Pseudomonadati</taxon>
        <taxon>Bacteroidota</taxon>
        <taxon>Sphingobacteriia</taxon>
        <taxon>Sphingobacteriales</taxon>
        <taxon>Sphingobacteriaceae</taxon>
        <taxon>Solitalea</taxon>
    </lineage>
</organism>
<gene>
    <name evidence="9" type="ORF">C3K47_07990</name>
</gene>
<dbReference type="GO" id="GO:0015295">
    <property type="term" value="F:solute:proton symporter activity"/>
    <property type="evidence" value="ECO:0007669"/>
    <property type="project" value="TreeGrafter"/>
</dbReference>
<reference evidence="9 10" key="1">
    <citation type="submission" date="2018-01" db="EMBL/GenBank/DDBJ databases">
        <authorList>
            <person name="Gaut B.S."/>
            <person name="Morton B.R."/>
            <person name="Clegg M.T."/>
            <person name="Duvall M.R."/>
        </authorList>
    </citation>
    <scope>NUCLEOTIDE SEQUENCE [LARGE SCALE GENOMIC DNA]</scope>
    <source>
        <strain evidence="9 10">HR-AV</strain>
    </source>
</reference>
<dbReference type="InterPro" id="IPR003804">
    <property type="entry name" value="Lactate_perm"/>
</dbReference>
<feature type="transmembrane region" description="Helical" evidence="8">
    <location>
        <begin position="184"/>
        <end position="202"/>
    </location>
</feature>
<dbReference type="OrthoDB" id="9761056at2"/>
<sequence>MDYLAIALALTPVFLLILLLGFLKVSGDKSALFTLITTIVLAVLGFKFSMVAVGLSIIFGTLKAIFPIILIIIMAIYSYNVLVFTKKMEVLKFQFSNISTDKTIQVLLLTWGFGGLLEGMAGFGTAVAIPAAILIGLGFKPLFSALVSLLSNSVPTAFGAVGIPVKAVAIEIGHTNLQHLGAEVVFQLIPLMVIIPFIIVTLTDPSMKALPKNIALSVVVGLVSIAVQYFSVIYIGIETPAILGSIASIIVIVIWGKLSAKKDDDTLLQSKSNKEIMNAWSIYGLILLFIIGTSPLFNSFRTFLQSISATPIHLTINGSDKLIKIFWLTDGGVLLFLGTIIGGLLQGAKLSELFDVLWKSVIQLKKTYVTVICLIVLSTIMDLSGMITVLGIALATATGTFYPFFAPAIGCLGAFLTGSDTSSNILFGKLQANVANHIGAEPSWFAAANTVGATGGKIISPQSIAIATSACNQQGKEGDIMKKALPYAIFYIIIAGLMVYFFGK</sequence>
<feature type="transmembrane region" description="Helical" evidence="8">
    <location>
        <begin position="325"/>
        <end position="347"/>
    </location>
</feature>
<accession>A0A2S5A3U6</accession>
<keyword evidence="4 8" id="KW-1003">Cell membrane</keyword>
<feature type="transmembrane region" description="Helical" evidence="8">
    <location>
        <begin position="401"/>
        <end position="419"/>
    </location>
</feature>
<keyword evidence="6 8" id="KW-1133">Transmembrane helix</keyword>
<dbReference type="AlphaFoldDB" id="A0A2S5A3U6"/>
<comment type="subcellular location">
    <subcellularLocation>
        <location evidence="1 8">Cell membrane</location>
        <topology evidence="1 8">Multi-pass membrane protein</topology>
    </subcellularLocation>
</comment>
<dbReference type="Proteomes" id="UP000236893">
    <property type="component" value="Unassembled WGS sequence"/>
</dbReference>
<evidence type="ECO:0000256" key="1">
    <source>
        <dbReference type="ARBA" id="ARBA00004651"/>
    </source>
</evidence>
<comment type="similarity">
    <text evidence="2 8">Belongs to the lactate permease family.</text>
</comment>
<comment type="function">
    <text evidence="8">Uptake of L-lactate across the membrane. Can also transport D-lactate and glycolate.</text>
</comment>
<evidence type="ECO:0000256" key="2">
    <source>
        <dbReference type="ARBA" id="ARBA00010100"/>
    </source>
</evidence>
<dbReference type="GO" id="GO:0015129">
    <property type="term" value="F:lactate transmembrane transporter activity"/>
    <property type="evidence" value="ECO:0007669"/>
    <property type="project" value="UniProtKB-UniRule"/>
</dbReference>
<feature type="transmembrane region" description="Helical" evidence="8">
    <location>
        <begin position="32"/>
        <end position="58"/>
    </location>
</feature>
<feature type="transmembrane region" description="Helical" evidence="8">
    <location>
        <begin position="241"/>
        <end position="258"/>
    </location>
</feature>
<dbReference type="PANTHER" id="PTHR30003:SF0">
    <property type="entry name" value="GLYCOLATE PERMEASE GLCA-RELATED"/>
    <property type="match status" value="1"/>
</dbReference>
<dbReference type="EMBL" id="PQVF01000005">
    <property type="protein sequence ID" value="POY36992.1"/>
    <property type="molecule type" value="Genomic_DNA"/>
</dbReference>
<keyword evidence="3 8" id="KW-0813">Transport</keyword>
<dbReference type="GO" id="GO:0005886">
    <property type="term" value="C:plasma membrane"/>
    <property type="evidence" value="ECO:0007669"/>
    <property type="project" value="UniProtKB-SubCell"/>
</dbReference>
<evidence type="ECO:0000256" key="3">
    <source>
        <dbReference type="ARBA" id="ARBA00022448"/>
    </source>
</evidence>
<dbReference type="PANTHER" id="PTHR30003">
    <property type="entry name" value="L-LACTATE PERMEASE"/>
    <property type="match status" value="1"/>
</dbReference>
<evidence type="ECO:0000256" key="8">
    <source>
        <dbReference type="RuleBase" id="RU365092"/>
    </source>
</evidence>
<evidence type="ECO:0000256" key="4">
    <source>
        <dbReference type="ARBA" id="ARBA00022475"/>
    </source>
</evidence>
<name>A0A2S5A3U6_9SPHI</name>
<evidence type="ECO:0000313" key="9">
    <source>
        <dbReference type="EMBL" id="POY36992.1"/>
    </source>
</evidence>
<comment type="caution">
    <text evidence="9">The sequence shown here is derived from an EMBL/GenBank/DDBJ whole genome shotgun (WGS) entry which is preliminary data.</text>
</comment>
<proteinExistence type="inferred from homology"/>
<keyword evidence="5 8" id="KW-0812">Transmembrane</keyword>
<protein>
    <recommendedName>
        <fullName evidence="8">L-lactate permease</fullName>
    </recommendedName>
</protein>
<dbReference type="RefSeq" id="WP_103788602.1">
    <property type="nucleotide sequence ID" value="NZ_PQVF01000005.1"/>
</dbReference>
<keyword evidence="7 8" id="KW-0472">Membrane</keyword>
<evidence type="ECO:0000313" key="10">
    <source>
        <dbReference type="Proteomes" id="UP000236893"/>
    </source>
</evidence>
<feature type="transmembrane region" description="Helical" evidence="8">
    <location>
        <begin position="64"/>
        <end position="85"/>
    </location>
</feature>
<feature type="transmembrane region" description="Helical" evidence="8">
    <location>
        <begin position="214"/>
        <end position="235"/>
    </location>
</feature>
<feature type="transmembrane region" description="Helical" evidence="8">
    <location>
        <begin position="106"/>
        <end position="139"/>
    </location>
</feature>
<feature type="transmembrane region" description="Helical" evidence="8">
    <location>
        <begin position="279"/>
        <end position="297"/>
    </location>
</feature>
<keyword evidence="10" id="KW-1185">Reference proteome</keyword>